<dbReference type="OrthoDB" id="2562240at2"/>
<accession>A0A4Y8LVV5</accession>
<sequence>MPTRLGLLLPQKKNVLYTLRTELIETDGTVSDSIMSIVYVPSDTINATLTTDKEVYSSDETVVLTVSDLGPMNLSFGVMYLIEKEDNGAWVPIQQRLELDIAGL</sequence>
<gene>
    <name evidence="2" type="ORF">E2980_14020</name>
</gene>
<dbReference type="EMBL" id="SOMN01000020">
    <property type="protein sequence ID" value="TFE25168.1"/>
    <property type="molecule type" value="Genomic_DNA"/>
</dbReference>
<evidence type="ECO:0000313" key="2">
    <source>
        <dbReference type="EMBL" id="TFE25168.1"/>
    </source>
</evidence>
<keyword evidence="3" id="KW-1185">Reference proteome</keyword>
<organism evidence="2 3">
    <name type="scientific">Cohnella luojiensis</name>
    <dbReference type="NCBI Taxonomy" id="652876"/>
    <lineage>
        <taxon>Bacteria</taxon>
        <taxon>Bacillati</taxon>
        <taxon>Bacillota</taxon>
        <taxon>Bacilli</taxon>
        <taxon>Bacillales</taxon>
        <taxon>Paenibacillaceae</taxon>
        <taxon>Cohnella</taxon>
    </lineage>
</organism>
<comment type="caution">
    <text evidence="2">The sequence shown here is derived from an EMBL/GenBank/DDBJ whole genome shotgun (WGS) entry which is preliminary data.</text>
</comment>
<reference evidence="2 3" key="1">
    <citation type="submission" date="2019-03" db="EMBL/GenBank/DDBJ databases">
        <title>Cohnella endophytica sp. nov., a novel endophytic bacterium isolated from bark of Sonneratia apetala.</title>
        <authorList>
            <person name="Tuo L."/>
        </authorList>
    </citation>
    <scope>NUCLEOTIDE SEQUENCE [LARGE SCALE GENOMIC DNA]</scope>
    <source>
        <strain evidence="2 3">CCTCC AB 208254</strain>
    </source>
</reference>
<dbReference type="Proteomes" id="UP000297900">
    <property type="component" value="Unassembled WGS sequence"/>
</dbReference>
<dbReference type="InterPro" id="IPR046878">
    <property type="entry name" value="Big_14"/>
</dbReference>
<name>A0A4Y8LVV5_9BACL</name>
<feature type="domain" description="Bacterial Ig-like" evidence="1">
    <location>
        <begin position="45"/>
        <end position="94"/>
    </location>
</feature>
<proteinExistence type="predicted"/>
<protein>
    <recommendedName>
        <fullName evidence="1">Bacterial Ig-like domain-containing protein</fullName>
    </recommendedName>
</protein>
<evidence type="ECO:0000259" key="1">
    <source>
        <dbReference type="Pfam" id="PF20251"/>
    </source>
</evidence>
<evidence type="ECO:0000313" key="3">
    <source>
        <dbReference type="Proteomes" id="UP000297900"/>
    </source>
</evidence>
<dbReference type="RefSeq" id="WP_135152823.1">
    <property type="nucleotide sequence ID" value="NZ_SOMN01000020.1"/>
</dbReference>
<dbReference type="Pfam" id="PF20251">
    <property type="entry name" value="Big_14"/>
    <property type="match status" value="1"/>
</dbReference>
<dbReference type="AlphaFoldDB" id="A0A4Y8LVV5"/>